<keyword evidence="2" id="KW-1185">Reference proteome</keyword>
<evidence type="ECO:0008006" key="3">
    <source>
        <dbReference type="Google" id="ProtNLM"/>
    </source>
</evidence>
<dbReference type="RefSeq" id="WP_166077149.1">
    <property type="nucleotide sequence ID" value="NZ_JAAJBT010000004.1"/>
</dbReference>
<dbReference type="EMBL" id="JAAJBT010000004">
    <property type="protein sequence ID" value="NHM02052.1"/>
    <property type="molecule type" value="Genomic_DNA"/>
</dbReference>
<gene>
    <name evidence="1" type="ORF">G4D72_08005</name>
</gene>
<name>A0ABX0I8L9_9FLAO</name>
<organism evidence="1 2">
    <name type="scientific">Flavobacterium difficile</name>
    <dbReference type="NCBI Taxonomy" id="2709659"/>
    <lineage>
        <taxon>Bacteria</taxon>
        <taxon>Pseudomonadati</taxon>
        <taxon>Bacteroidota</taxon>
        <taxon>Flavobacteriia</taxon>
        <taxon>Flavobacteriales</taxon>
        <taxon>Flavobacteriaceae</taxon>
        <taxon>Flavobacterium</taxon>
    </lineage>
</organism>
<dbReference type="Proteomes" id="UP000800984">
    <property type="component" value="Unassembled WGS sequence"/>
</dbReference>
<sequence>MRKVFLFTFFLINTFAFCQNIDDKKIQQLSTIISEETCNCVQKIKEKDENWFDSIENCFLKSFDKNELKVKQLLGANYLDQENGKNILQIIRNSEAYWVNVCLDKLKSEETFALNLVYYFNDNANLTYDLTSFITSDAEENTEVEEEIVEEQVFENEGVVLKFYFDKYETQYVVVKIDTEEVHFMAYDEFDNYKPYFKEKKLKINDKVSIKYSVLNLFDDDKNQYVDEKRILNIEKI</sequence>
<evidence type="ECO:0000313" key="2">
    <source>
        <dbReference type="Proteomes" id="UP000800984"/>
    </source>
</evidence>
<protein>
    <recommendedName>
        <fullName evidence="3">DUF3828 domain-containing protein</fullName>
    </recommendedName>
</protein>
<reference evidence="1 2" key="1">
    <citation type="submission" date="2020-02" db="EMBL/GenBank/DDBJ databases">
        <authorList>
            <person name="Chen W.-M."/>
        </authorList>
    </citation>
    <scope>NUCLEOTIDE SEQUENCE [LARGE SCALE GENOMIC DNA]</scope>
    <source>
        <strain evidence="1 2">KDG-16</strain>
    </source>
</reference>
<comment type="caution">
    <text evidence="1">The sequence shown here is derived from an EMBL/GenBank/DDBJ whole genome shotgun (WGS) entry which is preliminary data.</text>
</comment>
<proteinExistence type="predicted"/>
<evidence type="ECO:0000313" key="1">
    <source>
        <dbReference type="EMBL" id="NHM02052.1"/>
    </source>
</evidence>
<accession>A0ABX0I8L9</accession>